<dbReference type="InterPro" id="IPR048541">
    <property type="entry name" value="RRP40_N"/>
</dbReference>
<dbReference type="SUPFAM" id="SSF110324">
    <property type="entry name" value="Ribosomal L27 protein-like"/>
    <property type="match status" value="1"/>
</dbReference>
<dbReference type="PANTHER" id="PTHR21321:SF1">
    <property type="entry name" value="EXOSOME COMPLEX COMPONENT RRP40"/>
    <property type="match status" value="1"/>
</dbReference>
<dbReference type="FunFam" id="2.40.50.140:FF:000112">
    <property type="entry name" value="Exosome complex component RRP40"/>
    <property type="match status" value="1"/>
</dbReference>
<dbReference type="InterPro" id="IPR037319">
    <property type="entry name" value="Rrp40_S1"/>
</dbReference>
<protein>
    <submittedName>
        <fullName evidence="3">Exosome component 3</fullName>
    </submittedName>
</protein>
<evidence type="ECO:0000256" key="1">
    <source>
        <dbReference type="ARBA" id="ARBA00004604"/>
    </source>
</evidence>
<dbReference type="GO" id="GO:0000177">
    <property type="term" value="C:cytoplasmic exosome (RNase complex)"/>
    <property type="evidence" value="ECO:0007669"/>
    <property type="project" value="TreeGrafter"/>
</dbReference>
<dbReference type="GO" id="GO:0000176">
    <property type="term" value="C:nuclear exosome (RNase complex)"/>
    <property type="evidence" value="ECO:0007669"/>
    <property type="project" value="TreeGrafter"/>
</dbReference>
<evidence type="ECO:0000259" key="2">
    <source>
        <dbReference type="Pfam" id="PF21261"/>
    </source>
</evidence>
<dbReference type="GO" id="GO:0034475">
    <property type="term" value="P:U4 snRNA 3'-end processing"/>
    <property type="evidence" value="ECO:0007669"/>
    <property type="project" value="TreeGrafter"/>
</dbReference>
<name>A0A3Q4HQE0_NEOBR</name>
<evidence type="ECO:0000313" key="4">
    <source>
        <dbReference type="Proteomes" id="UP000261580"/>
    </source>
</evidence>
<dbReference type="PANTHER" id="PTHR21321">
    <property type="entry name" value="PNAS-3 RELATED"/>
    <property type="match status" value="1"/>
</dbReference>
<dbReference type="GO" id="GO:0003723">
    <property type="term" value="F:RNA binding"/>
    <property type="evidence" value="ECO:0007669"/>
    <property type="project" value="InterPro"/>
</dbReference>
<organism evidence="3 4">
    <name type="scientific">Neolamprologus brichardi</name>
    <name type="common">Fairy cichlid</name>
    <name type="synonym">Lamprologus brichardi</name>
    <dbReference type="NCBI Taxonomy" id="32507"/>
    <lineage>
        <taxon>Eukaryota</taxon>
        <taxon>Metazoa</taxon>
        <taxon>Chordata</taxon>
        <taxon>Craniata</taxon>
        <taxon>Vertebrata</taxon>
        <taxon>Euteleostomi</taxon>
        <taxon>Actinopterygii</taxon>
        <taxon>Neopterygii</taxon>
        <taxon>Teleostei</taxon>
        <taxon>Neoteleostei</taxon>
        <taxon>Acanthomorphata</taxon>
        <taxon>Ovalentaria</taxon>
        <taxon>Cichlomorphae</taxon>
        <taxon>Cichliformes</taxon>
        <taxon>Cichlidae</taxon>
        <taxon>African cichlids</taxon>
        <taxon>Pseudocrenilabrinae</taxon>
        <taxon>Lamprologini</taxon>
        <taxon>Neolamprologus</taxon>
    </lineage>
</organism>
<dbReference type="CDD" id="cd05790">
    <property type="entry name" value="S1_Rrp40"/>
    <property type="match status" value="1"/>
</dbReference>
<dbReference type="GeneTree" id="ENSGT00940000153596"/>
<dbReference type="GO" id="GO:0005730">
    <property type="term" value="C:nucleolus"/>
    <property type="evidence" value="ECO:0007669"/>
    <property type="project" value="UniProtKB-SubCell"/>
</dbReference>
<keyword evidence="4" id="KW-1185">Reference proteome</keyword>
<evidence type="ECO:0000313" key="3">
    <source>
        <dbReference type="Ensembl" id="ENSNBRP00000019557.1"/>
    </source>
</evidence>
<dbReference type="SUPFAM" id="SSF50249">
    <property type="entry name" value="Nucleic acid-binding proteins"/>
    <property type="match status" value="1"/>
</dbReference>
<dbReference type="Ensembl" id="ENSNBRT00000020072.1">
    <property type="protein sequence ID" value="ENSNBRP00000019557.1"/>
    <property type="gene ID" value="ENSNBRG00000015067.1"/>
</dbReference>
<comment type="subcellular location">
    <subcellularLocation>
        <location evidence="1">Nucleus</location>
        <location evidence="1">Nucleolus</location>
    </subcellularLocation>
</comment>
<dbReference type="STRING" id="32507.ENSNBRP00000019557"/>
<dbReference type="Pfam" id="PF21261">
    <property type="entry name" value="RRP40_N_mamm"/>
    <property type="match status" value="1"/>
</dbReference>
<dbReference type="Gene3D" id="2.40.50.100">
    <property type="match status" value="1"/>
</dbReference>
<dbReference type="Pfam" id="PF21262">
    <property type="entry name" value="RRP40_S1"/>
    <property type="match status" value="1"/>
</dbReference>
<dbReference type="GO" id="GO:0071035">
    <property type="term" value="P:nuclear polyadenylation-dependent rRNA catabolic process"/>
    <property type="evidence" value="ECO:0007669"/>
    <property type="project" value="TreeGrafter"/>
</dbReference>
<reference evidence="3" key="1">
    <citation type="submission" date="2025-08" db="UniProtKB">
        <authorList>
            <consortium name="Ensembl"/>
        </authorList>
    </citation>
    <scope>IDENTIFICATION</scope>
</reference>
<sequence length="182" mass="19737">MPAIGPVKGFSKERVGEVLLPGDEFSFEAEENISLTVPVKSEKVVCGPGLRRCGDRLVVCKSGVLRHKEPNVFWIDSQQRRYVPAKGESIIGIVTAKSGDVFKVDFGGSEQASLSYLAFEGATKRNRPNVQMGDLVFAQFLIANKDMEPELVCIDSSGRANGMGVFGTGGLLFRVSLGLVRR</sequence>
<proteinExistence type="predicted"/>
<dbReference type="GO" id="GO:0071038">
    <property type="term" value="P:TRAMP-dependent tRNA surveillance pathway"/>
    <property type="evidence" value="ECO:0007669"/>
    <property type="project" value="TreeGrafter"/>
</dbReference>
<dbReference type="Gene3D" id="2.40.50.140">
    <property type="entry name" value="Nucleic acid-binding proteins"/>
    <property type="match status" value="1"/>
</dbReference>
<reference evidence="3" key="2">
    <citation type="submission" date="2025-09" db="UniProtKB">
        <authorList>
            <consortium name="Ensembl"/>
        </authorList>
    </citation>
    <scope>IDENTIFICATION</scope>
</reference>
<dbReference type="GO" id="GO:0071051">
    <property type="term" value="P:poly(A)-dependent snoRNA 3'-end processing"/>
    <property type="evidence" value="ECO:0007669"/>
    <property type="project" value="TreeGrafter"/>
</dbReference>
<dbReference type="Proteomes" id="UP000261580">
    <property type="component" value="Unassembled WGS sequence"/>
</dbReference>
<dbReference type="InterPro" id="IPR026699">
    <property type="entry name" value="Exosome_RNA_bind1/RRP40/RRP4"/>
</dbReference>
<dbReference type="InterPro" id="IPR012340">
    <property type="entry name" value="NA-bd_OB-fold"/>
</dbReference>
<dbReference type="OMA" id="MESEIVC"/>
<accession>A0A3Q4HQE0</accession>
<feature type="domain" description="Exosome complex component RRP40 N-terminal" evidence="2">
    <location>
        <begin position="42"/>
        <end position="71"/>
    </location>
</feature>
<dbReference type="GO" id="GO:0071034">
    <property type="term" value="P:CUT catabolic process"/>
    <property type="evidence" value="ECO:0007669"/>
    <property type="project" value="TreeGrafter"/>
</dbReference>
<dbReference type="AlphaFoldDB" id="A0A3Q4HQE0"/>
<dbReference type="Bgee" id="ENSNBRG00000015067">
    <property type="expression patterns" value="Expressed in muscle tissue and 1 other cell type or tissue"/>
</dbReference>
<dbReference type="GO" id="GO:0000467">
    <property type="term" value="P:exonucleolytic trimming to generate mature 3'-end of 5.8S rRNA from tricistronic rRNA transcript (SSU-rRNA, 5.8S rRNA, LSU-rRNA)"/>
    <property type="evidence" value="ECO:0007669"/>
    <property type="project" value="TreeGrafter"/>
</dbReference>